<dbReference type="InterPro" id="IPR051010">
    <property type="entry name" value="BCAA_transport"/>
</dbReference>
<evidence type="ECO:0000256" key="1">
    <source>
        <dbReference type="ARBA" id="ARBA00010062"/>
    </source>
</evidence>
<keyword evidence="3" id="KW-0029">Amino-acid transport</keyword>
<feature type="chain" id="PRO_5026740815" evidence="4">
    <location>
        <begin position="27"/>
        <end position="412"/>
    </location>
</feature>
<dbReference type="Pfam" id="PF13458">
    <property type="entry name" value="Peripla_BP_6"/>
    <property type="match status" value="1"/>
</dbReference>
<feature type="domain" description="Leucine-binding protein" evidence="5">
    <location>
        <begin position="32"/>
        <end position="373"/>
    </location>
</feature>
<comment type="similarity">
    <text evidence="1">Belongs to the leucine-binding protein family.</text>
</comment>
<evidence type="ECO:0000313" key="7">
    <source>
        <dbReference type="Proteomes" id="UP000435802"/>
    </source>
</evidence>
<dbReference type="OrthoDB" id="9783240at2"/>
<comment type="caution">
    <text evidence="6">The sequence shown here is derived from an EMBL/GenBank/DDBJ whole genome shotgun (WGS) entry which is preliminary data.</text>
</comment>
<gene>
    <name evidence="6" type="ORF">GR138_08115</name>
</gene>
<dbReference type="Proteomes" id="UP000435802">
    <property type="component" value="Unassembled WGS sequence"/>
</dbReference>
<dbReference type="AlphaFoldDB" id="A0A6N8SEL1"/>
<evidence type="ECO:0000256" key="2">
    <source>
        <dbReference type="ARBA" id="ARBA00022729"/>
    </source>
</evidence>
<name>A0A6N8SEL1_9HYPH</name>
<protein>
    <submittedName>
        <fullName evidence="6">ABC transporter substrate-binding protein</fullName>
    </submittedName>
</protein>
<keyword evidence="3" id="KW-0813">Transport</keyword>
<dbReference type="Gene3D" id="3.40.50.2300">
    <property type="match status" value="2"/>
</dbReference>
<feature type="signal peptide" evidence="4">
    <location>
        <begin position="1"/>
        <end position="26"/>
    </location>
</feature>
<evidence type="ECO:0000313" key="6">
    <source>
        <dbReference type="EMBL" id="MXN45150.1"/>
    </source>
</evidence>
<organism evidence="6 7">
    <name type="scientific">Shinella kummerowiae</name>
    <dbReference type="NCBI Taxonomy" id="417745"/>
    <lineage>
        <taxon>Bacteria</taxon>
        <taxon>Pseudomonadati</taxon>
        <taxon>Pseudomonadota</taxon>
        <taxon>Alphaproteobacteria</taxon>
        <taxon>Hyphomicrobiales</taxon>
        <taxon>Rhizobiaceae</taxon>
        <taxon>Shinella</taxon>
    </lineage>
</organism>
<dbReference type="PANTHER" id="PTHR30483:SF6">
    <property type="entry name" value="PERIPLASMIC BINDING PROTEIN OF ABC TRANSPORTER FOR NATURAL AMINO ACIDS"/>
    <property type="match status" value="1"/>
</dbReference>
<dbReference type="PROSITE" id="PS51318">
    <property type="entry name" value="TAT"/>
    <property type="match status" value="1"/>
</dbReference>
<evidence type="ECO:0000256" key="4">
    <source>
        <dbReference type="SAM" id="SignalP"/>
    </source>
</evidence>
<dbReference type="GO" id="GO:0006865">
    <property type="term" value="P:amino acid transport"/>
    <property type="evidence" value="ECO:0007669"/>
    <property type="project" value="UniProtKB-KW"/>
</dbReference>
<keyword evidence="2 4" id="KW-0732">Signal</keyword>
<dbReference type="PANTHER" id="PTHR30483">
    <property type="entry name" value="LEUCINE-SPECIFIC-BINDING PROTEIN"/>
    <property type="match status" value="1"/>
</dbReference>
<sequence length="412" mass="44721">MRHITRRFMLTMALSSAALAAMPALAQEKIARIGILAPISGGAAADGQDTQQGATLAVEEINAAGGVNGYKLEIAVADTRDLGPAAVTSAVERLLSDEGVNMVMTGYASASNFEIEAMAEAGMPYFLAGNSAQTAEIVAEAPDDFPTIWSFAPSYDLYETGIMPVIERWQSEKKLTLANKKIAFITSDNPYSKSIYEGMMEDAKARGWEITATEVVPFGEINDWRAFLSKTRQDPPAVIVNTDYLPGNAATFTSQFLENPTQSLVFIQYAPTVPEYLELTKEKATGIITSTMVGVLPNERAAATNKAYKARYGIDASTYAQALYEMVYIYRDILAAGVDPTDRLAVAKAIGEVKDRVTALGIVSFDPKTHLTVAGDDFMPLQIFQVWDGKRVLLSPARWADGELQTAPWLKK</sequence>
<proteinExistence type="inferred from homology"/>
<dbReference type="EMBL" id="WUMK01000003">
    <property type="protein sequence ID" value="MXN45150.1"/>
    <property type="molecule type" value="Genomic_DNA"/>
</dbReference>
<evidence type="ECO:0000259" key="5">
    <source>
        <dbReference type="Pfam" id="PF13458"/>
    </source>
</evidence>
<keyword evidence="7" id="KW-1185">Reference proteome</keyword>
<dbReference type="InterPro" id="IPR006311">
    <property type="entry name" value="TAT_signal"/>
</dbReference>
<dbReference type="InterPro" id="IPR028082">
    <property type="entry name" value="Peripla_BP_I"/>
</dbReference>
<dbReference type="SUPFAM" id="SSF53822">
    <property type="entry name" value="Periplasmic binding protein-like I"/>
    <property type="match status" value="1"/>
</dbReference>
<accession>A0A6N8SEL1</accession>
<reference evidence="6 7" key="1">
    <citation type="submission" date="2019-12" db="EMBL/GenBank/DDBJ databases">
        <title>Shinella kummerowiae sp. nov., a symbiotic bacterium isolated from root nodules of the herbal legume Kummerowia stipulacea.</title>
        <authorList>
            <person name="Gao J."/>
        </authorList>
    </citation>
    <scope>NUCLEOTIDE SEQUENCE [LARGE SCALE GENOMIC DNA]</scope>
    <source>
        <strain evidence="6 7">CCBAU 25048</strain>
    </source>
</reference>
<dbReference type="InterPro" id="IPR028081">
    <property type="entry name" value="Leu-bd"/>
</dbReference>
<evidence type="ECO:0000256" key="3">
    <source>
        <dbReference type="ARBA" id="ARBA00022970"/>
    </source>
</evidence>